<dbReference type="RefSeq" id="WP_197687938.1">
    <property type="nucleotide sequence ID" value="NZ_LT670818.1"/>
</dbReference>
<keyword evidence="2" id="KW-1133">Transmembrane helix</keyword>
<evidence type="ECO:0000256" key="1">
    <source>
        <dbReference type="SAM" id="MobiDB-lite"/>
    </source>
</evidence>
<organism evidence="3 4">
    <name type="scientific">Bradyrhizobium erythrophlei</name>
    <dbReference type="NCBI Taxonomy" id="1437360"/>
    <lineage>
        <taxon>Bacteria</taxon>
        <taxon>Pseudomonadati</taxon>
        <taxon>Pseudomonadota</taxon>
        <taxon>Alphaproteobacteria</taxon>
        <taxon>Hyphomicrobiales</taxon>
        <taxon>Nitrobacteraceae</taxon>
        <taxon>Bradyrhizobium</taxon>
    </lineage>
</organism>
<evidence type="ECO:0000256" key="2">
    <source>
        <dbReference type="SAM" id="Phobius"/>
    </source>
</evidence>
<reference evidence="3 4" key="1">
    <citation type="submission" date="2016-11" db="EMBL/GenBank/DDBJ databases">
        <authorList>
            <person name="Jaros S."/>
            <person name="Januszkiewicz K."/>
            <person name="Wedrychowicz H."/>
        </authorList>
    </citation>
    <scope>NUCLEOTIDE SEQUENCE [LARGE SCALE GENOMIC DNA]</scope>
    <source>
        <strain evidence="3 4">GAS242</strain>
    </source>
</reference>
<name>A0A1M5MKG0_9BRAD</name>
<dbReference type="Proteomes" id="UP000190675">
    <property type="component" value="Chromosome I"/>
</dbReference>
<dbReference type="EMBL" id="LT670818">
    <property type="protein sequence ID" value="SHG77715.1"/>
    <property type="molecule type" value="Genomic_DNA"/>
</dbReference>
<proteinExistence type="predicted"/>
<keyword evidence="2" id="KW-0472">Membrane</keyword>
<keyword evidence="2" id="KW-0812">Transmembrane</keyword>
<evidence type="ECO:0000313" key="3">
    <source>
        <dbReference type="EMBL" id="SHG77715.1"/>
    </source>
</evidence>
<feature type="region of interest" description="Disordered" evidence="1">
    <location>
        <begin position="63"/>
        <end position="85"/>
    </location>
</feature>
<evidence type="ECO:0000313" key="4">
    <source>
        <dbReference type="Proteomes" id="UP000190675"/>
    </source>
</evidence>
<sequence>MEIFIIWLVFAFLVGIAASSRGRSGGGWFILAVIISPLIAILFVLALPNLKQQELLTRLAKSEPPALPRPSLGGKSTRVAVDRTPRPFEPDGVYAGVPYRVASDGSIDAIMQGAMVKFRDFDKFTGAMGPGQ</sequence>
<accession>A0A1M5MKG0</accession>
<protein>
    <submittedName>
        <fullName evidence="3">Uncharacterized protein</fullName>
    </submittedName>
</protein>
<feature type="transmembrane region" description="Helical" evidence="2">
    <location>
        <begin position="28"/>
        <end position="48"/>
    </location>
</feature>
<dbReference type="AlphaFoldDB" id="A0A1M5MKG0"/>
<gene>
    <name evidence="3" type="ORF">SAMN05444169_4077</name>
</gene>